<keyword evidence="2" id="KW-1185">Reference proteome</keyword>
<comment type="caution">
    <text evidence="1">The sequence shown here is derived from an EMBL/GenBank/DDBJ whole genome shotgun (WGS) entry which is preliminary data.</text>
</comment>
<gene>
    <name evidence="1" type="ORF">Tcan_01115</name>
</gene>
<name>A0A0B2VS05_TOXCA</name>
<dbReference type="AlphaFoldDB" id="A0A0B2VS05"/>
<proteinExistence type="predicted"/>
<organism evidence="1 2">
    <name type="scientific">Toxocara canis</name>
    <name type="common">Canine roundworm</name>
    <dbReference type="NCBI Taxonomy" id="6265"/>
    <lineage>
        <taxon>Eukaryota</taxon>
        <taxon>Metazoa</taxon>
        <taxon>Ecdysozoa</taxon>
        <taxon>Nematoda</taxon>
        <taxon>Chromadorea</taxon>
        <taxon>Rhabditida</taxon>
        <taxon>Spirurina</taxon>
        <taxon>Ascaridomorpha</taxon>
        <taxon>Ascaridoidea</taxon>
        <taxon>Toxocaridae</taxon>
        <taxon>Toxocara</taxon>
    </lineage>
</organism>
<evidence type="ECO:0000313" key="2">
    <source>
        <dbReference type="Proteomes" id="UP000031036"/>
    </source>
</evidence>
<evidence type="ECO:0000313" key="1">
    <source>
        <dbReference type="EMBL" id="KHN86311.1"/>
    </source>
</evidence>
<protein>
    <submittedName>
        <fullName evidence="1">Uncharacterized protein</fullName>
    </submittedName>
</protein>
<dbReference type="Proteomes" id="UP000031036">
    <property type="component" value="Unassembled WGS sequence"/>
</dbReference>
<accession>A0A0B2VS05</accession>
<reference evidence="1 2" key="1">
    <citation type="submission" date="2014-11" db="EMBL/GenBank/DDBJ databases">
        <title>Genetic blueprint of the zoonotic pathogen Toxocara canis.</title>
        <authorList>
            <person name="Zhu X.-Q."/>
            <person name="Korhonen P.K."/>
            <person name="Cai H."/>
            <person name="Young N.D."/>
            <person name="Nejsum P."/>
            <person name="von Samson-Himmelstjerna G."/>
            <person name="Boag P.R."/>
            <person name="Tan P."/>
            <person name="Li Q."/>
            <person name="Min J."/>
            <person name="Yang Y."/>
            <person name="Wang X."/>
            <person name="Fang X."/>
            <person name="Hall R.S."/>
            <person name="Hofmann A."/>
            <person name="Sternberg P.W."/>
            <person name="Jex A.R."/>
            <person name="Gasser R.B."/>
        </authorList>
    </citation>
    <scope>NUCLEOTIDE SEQUENCE [LARGE SCALE GENOMIC DNA]</scope>
    <source>
        <strain evidence="1">PN_DK_2014</strain>
    </source>
</reference>
<feature type="non-terminal residue" evidence="1">
    <location>
        <position position="147"/>
    </location>
</feature>
<dbReference type="EMBL" id="JPKZ01000633">
    <property type="protein sequence ID" value="KHN86311.1"/>
    <property type="molecule type" value="Genomic_DNA"/>
</dbReference>
<sequence>MDEVMCIRETVATVMLTSIKPLVEQKYPSPLLLHFAELESPNRLKRWKRNTTVKGTSSTCKKTFLLSGIRVQMKRQIRTHEPTNMPLQHTVRPTECTNMPINMYACINMPINQKKPIDRYFCFEEFFTLAPPKLLDDRRVLRLKENL</sequence>